<dbReference type="InterPro" id="IPR050204">
    <property type="entry name" value="AraC_XylS_family_regulators"/>
</dbReference>
<keyword evidence="1" id="KW-0805">Transcription regulation</keyword>
<dbReference type="EMBL" id="SMGG01000004">
    <property type="protein sequence ID" value="TCK60805.1"/>
    <property type="molecule type" value="Genomic_DNA"/>
</dbReference>
<dbReference type="SUPFAM" id="SSF46689">
    <property type="entry name" value="Homeodomain-like"/>
    <property type="match status" value="1"/>
</dbReference>
<evidence type="ECO:0000256" key="3">
    <source>
        <dbReference type="ARBA" id="ARBA00023163"/>
    </source>
</evidence>
<evidence type="ECO:0000256" key="1">
    <source>
        <dbReference type="ARBA" id="ARBA00023015"/>
    </source>
</evidence>
<keyword evidence="6" id="KW-1185">Reference proteome</keyword>
<evidence type="ECO:0000313" key="5">
    <source>
        <dbReference type="EMBL" id="TCK60805.1"/>
    </source>
</evidence>
<comment type="caution">
    <text evidence="5">The sequence shown here is derived from an EMBL/GenBank/DDBJ whole genome shotgun (WGS) entry which is preliminary data.</text>
</comment>
<dbReference type="GO" id="GO:0043565">
    <property type="term" value="F:sequence-specific DNA binding"/>
    <property type="evidence" value="ECO:0007669"/>
    <property type="project" value="InterPro"/>
</dbReference>
<gene>
    <name evidence="5" type="ORF">C8D98_1684</name>
</gene>
<dbReference type="RefSeq" id="WP_132873670.1">
    <property type="nucleotide sequence ID" value="NZ_SMGG01000004.1"/>
</dbReference>
<protein>
    <submittedName>
        <fullName evidence="5">AraC family transcriptional regulator</fullName>
    </submittedName>
</protein>
<dbReference type="Pfam" id="PF12833">
    <property type="entry name" value="HTH_18"/>
    <property type="match status" value="1"/>
</dbReference>
<name>A0A4R1K8Y9_9BACT</name>
<dbReference type="Gene3D" id="1.10.10.60">
    <property type="entry name" value="Homeodomain-like"/>
    <property type="match status" value="1"/>
</dbReference>
<accession>A0A4R1K8Y9</accession>
<dbReference type="OrthoDB" id="9809338at2"/>
<dbReference type="SMART" id="SM00342">
    <property type="entry name" value="HTH_ARAC"/>
    <property type="match status" value="1"/>
</dbReference>
<organism evidence="5 6">
    <name type="scientific">Seleniivibrio woodruffii</name>
    <dbReference type="NCBI Taxonomy" id="1078050"/>
    <lineage>
        <taxon>Bacteria</taxon>
        <taxon>Pseudomonadati</taxon>
        <taxon>Deferribacterota</taxon>
        <taxon>Deferribacteres</taxon>
        <taxon>Deferribacterales</taxon>
        <taxon>Geovibrionaceae</taxon>
        <taxon>Seleniivibrio</taxon>
    </lineage>
</organism>
<dbReference type="Pfam" id="PF20240">
    <property type="entry name" value="DUF6597"/>
    <property type="match status" value="1"/>
</dbReference>
<dbReference type="PANTHER" id="PTHR46796">
    <property type="entry name" value="HTH-TYPE TRANSCRIPTIONAL ACTIVATOR RHAS-RELATED"/>
    <property type="match status" value="1"/>
</dbReference>
<dbReference type="InterPro" id="IPR046532">
    <property type="entry name" value="DUF6597"/>
</dbReference>
<feature type="domain" description="HTH araC/xylS-type" evidence="4">
    <location>
        <begin position="133"/>
        <end position="232"/>
    </location>
</feature>
<proteinExistence type="predicted"/>
<dbReference type="GO" id="GO:0003700">
    <property type="term" value="F:DNA-binding transcription factor activity"/>
    <property type="evidence" value="ECO:0007669"/>
    <property type="project" value="InterPro"/>
</dbReference>
<reference evidence="5 6" key="1">
    <citation type="submission" date="2019-03" db="EMBL/GenBank/DDBJ databases">
        <title>Genomic Encyclopedia of Type Strains, Phase IV (KMG-IV): sequencing the most valuable type-strain genomes for metagenomic binning, comparative biology and taxonomic classification.</title>
        <authorList>
            <person name="Goeker M."/>
        </authorList>
    </citation>
    <scope>NUCLEOTIDE SEQUENCE [LARGE SCALE GENOMIC DNA]</scope>
    <source>
        <strain evidence="5 6">DSM 24984</strain>
    </source>
</reference>
<evidence type="ECO:0000256" key="2">
    <source>
        <dbReference type="ARBA" id="ARBA00023125"/>
    </source>
</evidence>
<evidence type="ECO:0000259" key="4">
    <source>
        <dbReference type="PROSITE" id="PS01124"/>
    </source>
</evidence>
<keyword evidence="3" id="KW-0804">Transcription</keyword>
<dbReference type="InterPro" id="IPR009057">
    <property type="entry name" value="Homeodomain-like_sf"/>
</dbReference>
<dbReference type="PROSITE" id="PS01124">
    <property type="entry name" value="HTH_ARAC_FAMILY_2"/>
    <property type="match status" value="1"/>
</dbReference>
<dbReference type="InterPro" id="IPR018060">
    <property type="entry name" value="HTH_AraC"/>
</dbReference>
<dbReference type="Proteomes" id="UP000294614">
    <property type="component" value="Unassembled WGS sequence"/>
</dbReference>
<sequence length="248" mass="27633">MEPVYYETKPAVHLTPYISAYWVSKGFYRDTVMFPVFADGCCDIIYDRTEHIAKMVGTGAELAHVPLNGMVDMAGIRFRPGGFTALTGIPAGVIADGTFLSDILEKGLAEHISKQFEAATTEGFDRIFSGLINNLNPLIAFWLSESFAGIGDISDYFKCSEKTVSRAFLAHTGVSPVRMIAVKRFRHALELVLSEKKSMTEIAYDSGYCDQSHFIKDFRRFAGTRPSDFLRYKDSLGVRFIQFPSGCL</sequence>
<keyword evidence="2" id="KW-0238">DNA-binding</keyword>
<evidence type="ECO:0000313" key="6">
    <source>
        <dbReference type="Proteomes" id="UP000294614"/>
    </source>
</evidence>
<dbReference type="AlphaFoldDB" id="A0A4R1K8Y9"/>